<evidence type="ECO:0000313" key="3">
    <source>
        <dbReference type="EMBL" id="QJX47770.1"/>
    </source>
</evidence>
<dbReference type="PROSITE" id="PS00018">
    <property type="entry name" value="EF_HAND_1"/>
    <property type="match status" value="1"/>
</dbReference>
<evidence type="ECO:0000256" key="1">
    <source>
        <dbReference type="SAM" id="SignalP"/>
    </source>
</evidence>
<reference evidence="3 4" key="1">
    <citation type="submission" date="2020-05" db="EMBL/GenBank/DDBJ databases">
        <title>Complete genome sequence of Hymenobacter sp. TS19 in Coasted Sand Dune.</title>
        <authorList>
            <person name="Lee J.-H."/>
            <person name="Jung J.-H."/>
            <person name="Jeong S."/>
            <person name="Zhao L."/>
            <person name="Kim M.-K."/>
            <person name="Seo H.-S."/>
            <person name="Lim S."/>
        </authorList>
    </citation>
    <scope>NUCLEOTIDE SEQUENCE [LARGE SCALE GENOMIC DNA]</scope>
    <source>
        <strain evidence="3 4">TS19</strain>
    </source>
</reference>
<accession>A0A6M6BIC7</accession>
<keyword evidence="4" id="KW-1185">Reference proteome</keyword>
<proteinExistence type="predicted"/>
<protein>
    <recommendedName>
        <fullName evidence="2">DUF7151 domain-containing protein</fullName>
    </recommendedName>
</protein>
<feature type="signal peptide" evidence="1">
    <location>
        <begin position="1"/>
        <end position="29"/>
    </location>
</feature>
<keyword evidence="1" id="KW-0732">Signal</keyword>
<feature type="chain" id="PRO_5026782704" description="DUF7151 domain-containing protein" evidence="1">
    <location>
        <begin position="30"/>
        <end position="383"/>
    </location>
</feature>
<dbReference type="Proteomes" id="UP000501623">
    <property type="component" value="Chromosome"/>
</dbReference>
<evidence type="ECO:0000313" key="4">
    <source>
        <dbReference type="Proteomes" id="UP000501623"/>
    </source>
</evidence>
<dbReference type="InterPro" id="IPR055575">
    <property type="entry name" value="DUF7151"/>
</dbReference>
<gene>
    <name evidence="3" type="ORF">HMJ29_12795</name>
</gene>
<dbReference type="Pfam" id="PF23657">
    <property type="entry name" value="DUF7151"/>
    <property type="match status" value="1"/>
</dbReference>
<feature type="domain" description="DUF7151" evidence="2">
    <location>
        <begin position="117"/>
        <end position="164"/>
    </location>
</feature>
<dbReference type="KEGG" id="hts:HMJ29_12795"/>
<dbReference type="InterPro" id="IPR018247">
    <property type="entry name" value="EF_Hand_1_Ca_BS"/>
</dbReference>
<evidence type="ECO:0000259" key="2">
    <source>
        <dbReference type="Pfam" id="PF23657"/>
    </source>
</evidence>
<name>A0A6M6BIC7_9BACT</name>
<dbReference type="AlphaFoldDB" id="A0A6M6BIC7"/>
<dbReference type="RefSeq" id="WP_171591863.1">
    <property type="nucleotide sequence ID" value="NZ_CP053538.1"/>
</dbReference>
<dbReference type="EMBL" id="CP053538">
    <property type="protein sequence ID" value="QJX47770.1"/>
    <property type="molecule type" value="Genomic_DNA"/>
</dbReference>
<sequence length="383" mass="39030">MKKLLRVPVALRYWLLPALLLSAATAARAQNNVGIGTTTPDASAVLDASSTTQGMLVPRMTAAQRAAVKDPSTNKPATGLLVYQTDAPAGFYVYNGTAWAALSGAGSTGPAGADGKNSLVRTTAEAAGANCATGGFKTEYGLDANANGTLDAAEVNAALTRYVCNGAQGTAGSTGATGPAGQGVPTGGTAGQVLSKVDGTNYNTQWTTPALSSSGAALQLYAISTTAQNKSPYGYSRYVFNFDNIVSGDNPTAWTTNNTYTVPSSGLYSITLALIESAFAGFTTPPSIAPEIQVVSGGVTRYYYGANGQSSTLYQGNTSEGTAVGTAGAPTSYSRGLGCFVLPLQAGDVIKVFYRSSMNATSTTNTISFSTDGSTYLSIVKLN</sequence>
<organism evidence="3 4">
    <name type="scientific">Hymenobacter taeanensis</name>
    <dbReference type="NCBI Taxonomy" id="2735321"/>
    <lineage>
        <taxon>Bacteria</taxon>
        <taxon>Pseudomonadati</taxon>
        <taxon>Bacteroidota</taxon>
        <taxon>Cytophagia</taxon>
        <taxon>Cytophagales</taxon>
        <taxon>Hymenobacteraceae</taxon>
        <taxon>Hymenobacter</taxon>
    </lineage>
</organism>